<feature type="compositionally biased region" description="Low complexity" evidence="1">
    <location>
        <begin position="565"/>
        <end position="604"/>
    </location>
</feature>
<feature type="region of interest" description="Disordered" evidence="1">
    <location>
        <begin position="486"/>
        <end position="644"/>
    </location>
</feature>
<feature type="transmembrane region" description="Helical" evidence="2">
    <location>
        <begin position="92"/>
        <end position="119"/>
    </location>
</feature>
<feature type="transmembrane region" description="Helical" evidence="2">
    <location>
        <begin position="153"/>
        <end position="171"/>
    </location>
</feature>
<evidence type="ECO:0000313" key="4">
    <source>
        <dbReference type="Proteomes" id="UP000649259"/>
    </source>
</evidence>
<keyword evidence="4" id="KW-1185">Reference proteome</keyword>
<name>A0ABQ3RRY0_9ACTN</name>
<organism evidence="3 4">
    <name type="scientific">Streptomyces asoensis</name>
    <dbReference type="NCBI Taxonomy" id="249586"/>
    <lineage>
        <taxon>Bacteria</taxon>
        <taxon>Bacillati</taxon>
        <taxon>Actinomycetota</taxon>
        <taxon>Actinomycetes</taxon>
        <taxon>Kitasatosporales</taxon>
        <taxon>Streptomycetaceae</taxon>
        <taxon>Streptomyces</taxon>
    </lineage>
</organism>
<feature type="region of interest" description="Disordered" evidence="1">
    <location>
        <begin position="269"/>
        <end position="297"/>
    </location>
</feature>
<keyword evidence="2" id="KW-0812">Transmembrane</keyword>
<keyword evidence="2" id="KW-1133">Transmembrane helix</keyword>
<keyword evidence="2" id="KW-0472">Membrane</keyword>
<feature type="compositionally biased region" description="Low complexity" evidence="1">
    <location>
        <begin position="507"/>
        <end position="557"/>
    </location>
</feature>
<dbReference type="Proteomes" id="UP000649259">
    <property type="component" value="Unassembled WGS sequence"/>
</dbReference>
<accession>A0ABQ3RRY0</accession>
<dbReference type="EMBL" id="BNEB01000001">
    <property type="protein sequence ID" value="GHI58621.1"/>
    <property type="molecule type" value="Genomic_DNA"/>
</dbReference>
<feature type="compositionally biased region" description="Polar residues" evidence="1">
    <location>
        <begin position="272"/>
        <end position="281"/>
    </location>
</feature>
<evidence type="ECO:0000256" key="1">
    <source>
        <dbReference type="SAM" id="MobiDB-lite"/>
    </source>
</evidence>
<proteinExistence type="predicted"/>
<sequence length="644" mass="65838">MPQAGPTGREPGRVAAELRTLATDARVAVHRVALEELAEDLPLPDRLARWAGTDLVAAYAARDTFLPSPEATGGPADGRRGRRDRAARFTRALAGAGSALVFLPLLLTWAGLGAAAWAYQDMRAEGTGDGETFLALWQSGFAGHLPLPFHFDFLVAYTVTALCCLVLATALRQRYERAEDLASRVLAARLSGALAQVQALAAEAAQATPPRFGEELRGAARNLRALGELAGKAQQETAELIAEASRTSSLTRAAALSLGEGVRELRSAAESVASSTDSASRAAQEAHQGAQMLSGEAGKVVDGMDRAVRRAAGAAAEELSAAAADAVRRVSDAAEAAAGREETAAHRSAELLRRSGEDMTGAFAAARVALESAARELAATVERLDRTVTGLPRALESSAADGAERIGWAYDQAVVALAATLREDVRTVSGELAGHVVQLRELSRLREDTEREAGDRSAHTARELRVAVEEFHSVLHDVAGLLRDATDTLARPRPAPPTTDVPPTTPAEPAVPAVPASAGPTTGSTTPTADGPTATPATPATPAADGPTAAPATSPSDSPAPAPATPAADGPTAASTTPASDGPASVPAMPAADGPTTAPAAPGDSLDGVADGTRAAGPRRTRPEGPAPVDAYPVGTAGAGEERR</sequence>
<feature type="compositionally biased region" description="Pro residues" evidence="1">
    <location>
        <begin position="493"/>
        <end position="506"/>
    </location>
</feature>
<protein>
    <recommendedName>
        <fullName evidence="5">Methyl-accepting transducer domain-containing protein</fullName>
    </recommendedName>
</protein>
<evidence type="ECO:0000313" key="3">
    <source>
        <dbReference type="EMBL" id="GHI58621.1"/>
    </source>
</evidence>
<reference evidence="4" key="1">
    <citation type="submission" date="2023-07" db="EMBL/GenBank/DDBJ databases">
        <title>Whole genome shotgun sequence of Streptomyces cacaoi subsp. asoensis NBRC 13813.</title>
        <authorList>
            <person name="Komaki H."/>
            <person name="Tamura T."/>
        </authorList>
    </citation>
    <scope>NUCLEOTIDE SEQUENCE [LARGE SCALE GENOMIC DNA]</scope>
    <source>
        <strain evidence="4">NBRC 13813</strain>
    </source>
</reference>
<evidence type="ECO:0000256" key="2">
    <source>
        <dbReference type="SAM" id="Phobius"/>
    </source>
</evidence>
<comment type="caution">
    <text evidence="3">The sequence shown here is derived from an EMBL/GenBank/DDBJ whole genome shotgun (WGS) entry which is preliminary data.</text>
</comment>
<gene>
    <name evidence="3" type="ORF">Saso_02710</name>
</gene>
<evidence type="ECO:0008006" key="5">
    <source>
        <dbReference type="Google" id="ProtNLM"/>
    </source>
</evidence>